<feature type="non-terminal residue" evidence="10">
    <location>
        <position position="85"/>
    </location>
</feature>
<keyword evidence="5" id="KW-0862">Zinc</keyword>
<evidence type="ECO:0000256" key="1">
    <source>
        <dbReference type="ARBA" id="ARBA00022598"/>
    </source>
</evidence>
<proteinExistence type="predicted"/>
<evidence type="ECO:0000256" key="7">
    <source>
        <dbReference type="ARBA" id="ARBA00023027"/>
    </source>
</evidence>
<keyword evidence="8" id="KW-0234">DNA repair</keyword>
<evidence type="ECO:0000256" key="6">
    <source>
        <dbReference type="ARBA" id="ARBA00022842"/>
    </source>
</evidence>
<dbReference type="Gene3D" id="1.10.287.610">
    <property type="entry name" value="Helix hairpin bin"/>
    <property type="match status" value="1"/>
</dbReference>
<evidence type="ECO:0000256" key="8">
    <source>
        <dbReference type="ARBA" id="ARBA00023204"/>
    </source>
</evidence>
<keyword evidence="6" id="KW-0460">Magnesium</keyword>
<accession>A0A855XC94</accession>
<dbReference type="SUPFAM" id="SSF56091">
    <property type="entry name" value="DNA ligase/mRNA capping enzyme, catalytic domain"/>
    <property type="match status" value="1"/>
</dbReference>
<keyword evidence="7" id="KW-0520">NAD</keyword>
<dbReference type="Proteomes" id="UP000250918">
    <property type="component" value="Unassembled WGS sequence"/>
</dbReference>
<reference evidence="10 11" key="1">
    <citation type="journal article" date="2018" name="ISME J.">
        <title>A methanotrophic archaeon couples anaerobic oxidation of methane to Fe(III) reduction.</title>
        <authorList>
            <person name="Cai C."/>
            <person name="Leu A.O."/>
            <person name="Xie G.J."/>
            <person name="Guo J."/>
            <person name="Feng Y."/>
            <person name="Zhao J.X."/>
            <person name="Tyson G.W."/>
            <person name="Yuan Z."/>
            <person name="Hu S."/>
        </authorList>
    </citation>
    <scope>NUCLEOTIDE SEQUENCE [LARGE SCALE GENOMIC DNA]</scope>
    <source>
        <strain evidence="10">FeB_12</strain>
    </source>
</reference>
<keyword evidence="4" id="KW-0227">DNA damage</keyword>
<evidence type="ECO:0000313" key="11">
    <source>
        <dbReference type="Proteomes" id="UP000250918"/>
    </source>
</evidence>
<dbReference type="GO" id="GO:0006260">
    <property type="term" value="P:DNA replication"/>
    <property type="evidence" value="ECO:0007669"/>
    <property type="project" value="UniProtKB-KW"/>
</dbReference>
<name>A0A855XC94_9BACT</name>
<evidence type="ECO:0000256" key="9">
    <source>
        <dbReference type="SAM" id="MobiDB-lite"/>
    </source>
</evidence>
<keyword evidence="2" id="KW-0235">DNA replication</keyword>
<dbReference type="EMBL" id="PQAP01000009">
    <property type="protein sequence ID" value="PWB75479.1"/>
    <property type="molecule type" value="Genomic_DNA"/>
</dbReference>
<dbReference type="GO" id="GO:0046872">
    <property type="term" value="F:metal ion binding"/>
    <property type="evidence" value="ECO:0007669"/>
    <property type="project" value="UniProtKB-KW"/>
</dbReference>
<organism evidence="10 11">
    <name type="scientific">candidate division GN15 bacterium</name>
    <dbReference type="NCBI Taxonomy" id="2072418"/>
    <lineage>
        <taxon>Bacteria</taxon>
        <taxon>candidate division GN15</taxon>
    </lineage>
</organism>
<evidence type="ECO:0000256" key="3">
    <source>
        <dbReference type="ARBA" id="ARBA00022723"/>
    </source>
</evidence>
<evidence type="ECO:0000313" key="10">
    <source>
        <dbReference type="EMBL" id="PWB75479.1"/>
    </source>
</evidence>
<dbReference type="GO" id="GO:0016874">
    <property type="term" value="F:ligase activity"/>
    <property type="evidence" value="ECO:0007669"/>
    <property type="project" value="UniProtKB-KW"/>
</dbReference>
<evidence type="ECO:0000256" key="5">
    <source>
        <dbReference type="ARBA" id="ARBA00022833"/>
    </source>
</evidence>
<dbReference type="AlphaFoldDB" id="A0A855XC94"/>
<dbReference type="Pfam" id="PF22745">
    <property type="entry name" value="Nlig-Ia"/>
    <property type="match status" value="1"/>
</dbReference>
<evidence type="ECO:0000256" key="4">
    <source>
        <dbReference type="ARBA" id="ARBA00022763"/>
    </source>
</evidence>
<dbReference type="FunFam" id="1.10.287.610:FF:000002">
    <property type="entry name" value="DNA ligase"/>
    <property type="match status" value="1"/>
</dbReference>
<evidence type="ECO:0000256" key="2">
    <source>
        <dbReference type="ARBA" id="ARBA00022705"/>
    </source>
</evidence>
<protein>
    <submittedName>
        <fullName evidence="10">DNA ligase (NAD(+)) LigA</fullName>
    </submittedName>
</protein>
<gene>
    <name evidence="10" type="ORF">C3F09_02290</name>
</gene>
<keyword evidence="3" id="KW-0479">Metal-binding</keyword>
<comment type="caution">
    <text evidence="10">The sequence shown here is derived from an EMBL/GenBank/DDBJ whole genome shotgun (WGS) entry which is preliminary data.</text>
</comment>
<feature type="region of interest" description="Disordered" evidence="9">
    <location>
        <begin position="54"/>
        <end position="85"/>
    </location>
</feature>
<sequence length="85" mass="9888">MSVAPSDIVKEHEQLRKQIEHHSYLYYVLDKPEITDAEFDKLYDRLLQIEKAHPELVTPDSPSQRIGAPPSRKFPPVQHRVPMLS</sequence>
<dbReference type="GO" id="GO:0006281">
    <property type="term" value="P:DNA repair"/>
    <property type="evidence" value="ECO:0007669"/>
    <property type="project" value="UniProtKB-KW"/>
</dbReference>
<keyword evidence="1 10" id="KW-0436">Ligase</keyword>